<dbReference type="Proteomes" id="UP001269819">
    <property type="component" value="Unassembled WGS sequence"/>
</dbReference>
<dbReference type="PANTHER" id="PTHR30483">
    <property type="entry name" value="LEUCINE-SPECIFIC-BINDING PROTEIN"/>
    <property type="match status" value="1"/>
</dbReference>
<keyword evidence="6" id="KW-1185">Reference proteome</keyword>
<evidence type="ECO:0000256" key="3">
    <source>
        <dbReference type="SAM" id="SignalP"/>
    </source>
</evidence>
<comment type="caution">
    <text evidence="5">The sequence shown here is derived from an EMBL/GenBank/DDBJ whole genome shotgun (WGS) entry which is preliminary data.</text>
</comment>
<name>A0ABU3VY49_9GAMM</name>
<dbReference type="InterPro" id="IPR051010">
    <property type="entry name" value="BCAA_transport"/>
</dbReference>
<feature type="signal peptide" evidence="3">
    <location>
        <begin position="1"/>
        <end position="23"/>
    </location>
</feature>
<sequence>MALPRFLSAVLLSLLLVCARVEARVTLGVPAAQADVQVGCLFPLDGRGGLYGKDSLVGIRLALEWLEQQETPYPSLHIMVEDSRSRVSRAVRLVRGFVREDNARFLCGVVNSAIAWAVSQVAESERAFFIGTDHASTRLTEAPVSPYYFRVNNNIHQSMTAAAAYIRDRFPLPDNRPLRLSYLGPDYDYGYRMWRDFRDALTDQGVDFEIVTVLWPRLYEPNYAPYIHALTEQPADLVVNALWGGDLVAFVQQANQTPLFQRTRVANFDTGGNYEVLAALGENMPSGLILSARHHNNWPQTAYNRWFVQRFHELSGRYPSYAAEGAYAGILAIAEAIQTAGTDASDADVQRALEHLQLKLPEDPPGFTSFMDPDTHQLQQVISIGTSTADDGLPPASKLLNDWYIHYPPSNSPTSD</sequence>
<organism evidence="5 6">
    <name type="scientific">Marinobacter xestospongiae</name>
    <dbReference type="NCBI Taxonomy" id="994319"/>
    <lineage>
        <taxon>Bacteria</taxon>
        <taxon>Pseudomonadati</taxon>
        <taxon>Pseudomonadota</taxon>
        <taxon>Gammaproteobacteria</taxon>
        <taxon>Pseudomonadales</taxon>
        <taxon>Marinobacteraceae</taxon>
        <taxon>Marinobacter</taxon>
    </lineage>
</organism>
<dbReference type="Pfam" id="PF13458">
    <property type="entry name" value="Peripla_BP_6"/>
    <property type="match status" value="1"/>
</dbReference>
<proteinExistence type="inferred from homology"/>
<keyword evidence="2 3" id="KW-0732">Signal</keyword>
<evidence type="ECO:0000259" key="4">
    <source>
        <dbReference type="Pfam" id="PF13458"/>
    </source>
</evidence>
<evidence type="ECO:0000256" key="2">
    <source>
        <dbReference type="ARBA" id="ARBA00022729"/>
    </source>
</evidence>
<dbReference type="SUPFAM" id="SSF53822">
    <property type="entry name" value="Periplasmic binding protein-like I"/>
    <property type="match status" value="1"/>
</dbReference>
<dbReference type="InterPro" id="IPR028081">
    <property type="entry name" value="Leu-bd"/>
</dbReference>
<dbReference type="Gene3D" id="3.40.50.2300">
    <property type="match status" value="2"/>
</dbReference>
<comment type="similarity">
    <text evidence="1">Belongs to the leucine-binding protein family.</text>
</comment>
<protein>
    <submittedName>
        <fullName evidence="5">ABC transporter substrate-binding protein</fullName>
    </submittedName>
</protein>
<accession>A0ABU3VY49</accession>
<gene>
    <name evidence="5" type="ORF">RYS15_10965</name>
</gene>
<feature type="chain" id="PRO_5045491374" evidence="3">
    <location>
        <begin position="24"/>
        <end position="416"/>
    </location>
</feature>
<evidence type="ECO:0000313" key="6">
    <source>
        <dbReference type="Proteomes" id="UP001269819"/>
    </source>
</evidence>
<dbReference type="InterPro" id="IPR028082">
    <property type="entry name" value="Peripla_BP_I"/>
</dbReference>
<dbReference type="EMBL" id="JAWIIJ010000006">
    <property type="protein sequence ID" value="MDV2079213.1"/>
    <property type="molecule type" value="Genomic_DNA"/>
</dbReference>
<dbReference type="CDD" id="cd06330">
    <property type="entry name" value="PBP1_As_SBP-like"/>
    <property type="match status" value="1"/>
</dbReference>
<reference evidence="5 6" key="1">
    <citation type="submission" date="2023-10" db="EMBL/GenBank/DDBJ databases">
        <title>Characteristics and mechanism of a salt-tolerant marine origin heterotrophic nitrifying- aerobic denitrifying bacteria Marinobacter xestospongiae HN1.</title>
        <authorList>
            <person name="Qi R."/>
        </authorList>
    </citation>
    <scope>NUCLEOTIDE SEQUENCE [LARGE SCALE GENOMIC DNA]</scope>
    <source>
        <strain evidence="5 6">HN1</strain>
    </source>
</reference>
<feature type="domain" description="Leucine-binding protein" evidence="4">
    <location>
        <begin position="36"/>
        <end position="386"/>
    </location>
</feature>
<dbReference type="RefSeq" id="WP_316973822.1">
    <property type="nucleotide sequence ID" value="NZ_JAWIIJ010000006.1"/>
</dbReference>
<dbReference type="PANTHER" id="PTHR30483:SF37">
    <property type="entry name" value="ABC TRANSPORTER SUBSTRATE-BINDING PROTEIN"/>
    <property type="match status" value="1"/>
</dbReference>
<evidence type="ECO:0000256" key="1">
    <source>
        <dbReference type="ARBA" id="ARBA00010062"/>
    </source>
</evidence>
<evidence type="ECO:0000313" key="5">
    <source>
        <dbReference type="EMBL" id="MDV2079213.1"/>
    </source>
</evidence>